<sequence length="55" mass="6688">MWVNTKDRVIGYILRIPIEKEQDYQLMDEAEAFALDEEWHAEWYDEESPDDTPQQ</sequence>
<evidence type="ECO:0000313" key="1">
    <source>
        <dbReference type="EMBL" id="DAE14588.1"/>
    </source>
</evidence>
<protein>
    <submittedName>
        <fullName evidence="1">Uncharacterized protein</fullName>
    </submittedName>
</protein>
<proteinExistence type="predicted"/>
<reference evidence="1" key="1">
    <citation type="journal article" date="2021" name="Proc. Natl. Acad. Sci. U.S.A.">
        <title>A Catalog of Tens of Thousands of Viruses from Human Metagenomes Reveals Hidden Associations with Chronic Diseases.</title>
        <authorList>
            <person name="Tisza M.J."/>
            <person name="Buck C.B."/>
        </authorList>
    </citation>
    <scope>NUCLEOTIDE SEQUENCE</scope>
    <source>
        <strain evidence="1">Ct87y24</strain>
    </source>
</reference>
<accession>A0A8S5Q7W4</accession>
<organism evidence="1">
    <name type="scientific">virus sp. ct87y24</name>
    <dbReference type="NCBI Taxonomy" id="2825805"/>
    <lineage>
        <taxon>Viruses</taxon>
    </lineage>
</organism>
<dbReference type="EMBL" id="BK015588">
    <property type="protein sequence ID" value="DAE14588.1"/>
    <property type="molecule type" value="Genomic_DNA"/>
</dbReference>
<name>A0A8S5Q7W4_9VIRU</name>